<name>A0A177KKA0_9BACI</name>
<dbReference type="InterPro" id="IPR000577">
    <property type="entry name" value="Carb_kinase_FGGY"/>
</dbReference>
<sequence length="496" mass="55068">MEKYILSIDQGTTSSRAILFNKKGEIVHSAQKEFTQYFPQPGWVEHDANEIWGSVLSCIATVLTEKEIRASQIKAIGITNQRETAVIWDKETGRPIYHAVVWQSRQTADICAELKQKGYEQTFRDKTGLLIDPYFSGTKVKWILDQVEGARALAEQGKLLFGTMDTWLIWKLTDGAAHVTDYSNAARTLLFNIHTLEWDQELLHILNIPEALLPDVRPSSSIYGTTAPIHFFGQKIPVAGAAGDQQAALFGQACFEKGMAKNTYGTGCFMLMNTGEKAIKSEHGLLTTIAWGIDGKVEYALEGSIFVSGSAIQWLRDGLRMLKNASDSEQYAERVSSTDGVYVVPAFVGLGTPYWESDVRGAVFGLTRGTEKEHFIRAVLESLAYQTKDVLEVMEADSGISLKTLRVDGGAVMNAFLMQFQSDLLNVPVERTKINETTALGAAYLAGLAVGFWSDRTEIARNWQVERTFEPSMEEAVRNELYSGWKKAVKAAIAFQ</sequence>
<feature type="binding site" evidence="11">
    <location>
        <position position="16"/>
    </location>
    <ligand>
        <name>ADP</name>
        <dbReference type="ChEBI" id="CHEBI:456216"/>
    </ligand>
</feature>
<feature type="binding site" evidence="11">
    <location>
        <position position="12"/>
    </location>
    <ligand>
        <name>sn-glycerol 3-phosphate</name>
        <dbReference type="ChEBI" id="CHEBI:57597"/>
    </ligand>
</feature>
<feature type="binding site" evidence="11">
    <location>
        <position position="12"/>
    </location>
    <ligand>
        <name>ATP</name>
        <dbReference type="ChEBI" id="CHEBI:30616"/>
    </ligand>
</feature>
<evidence type="ECO:0000259" key="13">
    <source>
        <dbReference type="Pfam" id="PF00370"/>
    </source>
</evidence>
<feature type="binding site" evidence="11">
    <location>
        <position position="82"/>
    </location>
    <ligand>
        <name>sn-glycerol 3-phosphate</name>
        <dbReference type="ChEBI" id="CHEBI:57597"/>
    </ligand>
</feature>
<dbReference type="OrthoDB" id="9805576at2"/>
<keyword evidence="3 11" id="KW-0808">Transferase</keyword>
<comment type="activity regulation">
    <text evidence="11">Activated by phosphorylation and inhibited by fructose 1,6-bisphosphate (FBP).</text>
</comment>
<keyword evidence="4 11" id="KW-0547">Nucleotide-binding</keyword>
<feature type="binding site" evidence="11">
    <location>
        <position position="266"/>
    </location>
    <ligand>
        <name>ADP</name>
        <dbReference type="ChEBI" id="CHEBI:456216"/>
    </ligand>
</feature>
<evidence type="ECO:0000313" key="15">
    <source>
        <dbReference type="EMBL" id="OAH53838.1"/>
    </source>
</evidence>
<dbReference type="EMBL" id="LQWZ01000035">
    <property type="protein sequence ID" value="OAH53838.1"/>
    <property type="molecule type" value="Genomic_DNA"/>
</dbReference>
<feature type="binding site" evidence="11">
    <location>
        <position position="244"/>
    </location>
    <ligand>
        <name>sn-glycerol 3-phosphate</name>
        <dbReference type="ChEBI" id="CHEBI:57597"/>
    </ligand>
</feature>
<comment type="pathway">
    <text evidence="1 11">Polyol metabolism; glycerol degradation via glycerol kinase pathway; sn-glycerol 3-phosphate from glycerol: step 1/1.</text>
</comment>
<keyword evidence="7 11" id="KW-0067">ATP-binding</keyword>
<dbReference type="PANTHER" id="PTHR10196">
    <property type="entry name" value="SUGAR KINASE"/>
    <property type="match status" value="1"/>
</dbReference>
<feature type="binding site" evidence="11">
    <location>
        <position position="410"/>
    </location>
    <ligand>
        <name>ADP</name>
        <dbReference type="ChEBI" id="CHEBI:456216"/>
    </ligand>
</feature>
<reference evidence="15 16" key="1">
    <citation type="submission" date="2016-01" db="EMBL/GenBank/DDBJ databases">
        <title>Investigation of taxonomic status of Bacillus aminovorans.</title>
        <authorList>
            <person name="Verma A."/>
            <person name="Pal Y."/>
            <person name="Krishnamurthi S."/>
        </authorList>
    </citation>
    <scope>NUCLEOTIDE SEQUENCE [LARGE SCALE GENOMIC DNA]</scope>
    <source>
        <strain evidence="15 16">DSM 4337</strain>
    </source>
</reference>
<feature type="modified residue" description="Phosphohistidine; by HPr" evidence="11">
    <location>
        <position position="230"/>
    </location>
</feature>
<feature type="binding site" evidence="11">
    <location>
        <position position="410"/>
    </location>
    <ligand>
        <name>ATP</name>
        <dbReference type="ChEBI" id="CHEBI:30616"/>
    </ligand>
</feature>
<dbReference type="AlphaFoldDB" id="A0A177KKA0"/>
<dbReference type="InterPro" id="IPR005999">
    <property type="entry name" value="Glycerol_kin"/>
</dbReference>
<comment type="PTM">
    <text evidence="11">The phosphoenolpyruvate-dependent sugar phosphotransferase system (PTS), including enzyme I, and histidine-containing protein (HPr) are required for the phosphorylation, which leads to the activation of the enzyme.</text>
</comment>
<gene>
    <name evidence="11 15" type="primary">glpK</name>
    <name evidence="15" type="ORF">AWH48_11210</name>
</gene>
<dbReference type="GO" id="GO:0005524">
    <property type="term" value="F:ATP binding"/>
    <property type="evidence" value="ECO:0007669"/>
    <property type="project" value="UniProtKB-UniRule"/>
</dbReference>
<dbReference type="FunFam" id="3.30.420.40:FF:000007">
    <property type="entry name" value="Glycerol kinase"/>
    <property type="match status" value="1"/>
</dbReference>
<evidence type="ECO:0000259" key="14">
    <source>
        <dbReference type="Pfam" id="PF02782"/>
    </source>
</evidence>
<keyword evidence="5 11" id="KW-0418">Kinase</keyword>
<evidence type="ECO:0000256" key="4">
    <source>
        <dbReference type="ARBA" id="ARBA00022741"/>
    </source>
</evidence>
<dbReference type="InterPro" id="IPR018484">
    <property type="entry name" value="FGGY_N"/>
</dbReference>
<feature type="binding site" evidence="11">
    <location>
        <position position="134"/>
    </location>
    <ligand>
        <name>sn-glycerol 3-phosphate</name>
        <dbReference type="ChEBI" id="CHEBI:57597"/>
    </ligand>
</feature>
<dbReference type="PROSITE" id="PS00933">
    <property type="entry name" value="FGGY_KINASES_1"/>
    <property type="match status" value="1"/>
</dbReference>
<keyword evidence="11" id="KW-0597">Phosphoprotein</keyword>
<feature type="domain" description="Carbohydrate kinase FGGY N-terminal" evidence="13">
    <location>
        <begin position="4"/>
        <end position="251"/>
    </location>
</feature>
<dbReference type="Pfam" id="PF00370">
    <property type="entry name" value="FGGY_N"/>
    <property type="match status" value="1"/>
</dbReference>
<comment type="catalytic activity">
    <reaction evidence="8 11">
        <text>glycerol + ATP = sn-glycerol 3-phosphate + ADP + H(+)</text>
        <dbReference type="Rhea" id="RHEA:21644"/>
        <dbReference type="ChEBI" id="CHEBI:15378"/>
        <dbReference type="ChEBI" id="CHEBI:17754"/>
        <dbReference type="ChEBI" id="CHEBI:30616"/>
        <dbReference type="ChEBI" id="CHEBI:57597"/>
        <dbReference type="ChEBI" id="CHEBI:456216"/>
        <dbReference type="EC" id="2.7.1.30"/>
    </reaction>
</comment>
<feature type="binding site" evidence="11">
    <location>
        <position position="14"/>
    </location>
    <ligand>
        <name>ATP</name>
        <dbReference type="ChEBI" id="CHEBI:30616"/>
    </ligand>
</feature>
<evidence type="ECO:0000256" key="8">
    <source>
        <dbReference type="ARBA" id="ARBA00052101"/>
    </source>
</evidence>
<feature type="binding site" evidence="11">
    <location>
        <position position="309"/>
    </location>
    <ligand>
        <name>ATP</name>
        <dbReference type="ChEBI" id="CHEBI:30616"/>
    </ligand>
</feature>
<feature type="binding site" evidence="11">
    <location>
        <position position="13"/>
    </location>
    <ligand>
        <name>ATP</name>
        <dbReference type="ChEBI" id="CHEBI:30616"/>
    </ligand>
</feature>
<proteinExistence type="inferred from homology"/>
<feature type="binding site" evidence="11">
    <location>
        <position position="266"/>
    </location>
    <ligand>
        <name>ATP</name>
        <dbReference type="ChEBI" id="CHEBI:30616"/>
    </ligand>
</feature>
<evidence type="ECO:0000313" key="16">
    <source>
        <dbReference type="Proteomes" id="UP000077271"/>
    </source>
</evidence>
<feature type="binding site" evidence="11">
    <location>
        <position position="309"/>
    </location>
    <ligand>
        <name>ADP</name>
        <dbReference type="ChEBI" id="CHEBI:456216"/>
    </ligand>
</feature>
<evidence type="ECO:0000256" key="9">
    <source>
        <dbReference type="ARBA" id="ARBA00054633"/>
    </source>
</evidence>
<dbReference type="Proteomes" id="UP000077271">
    <property type="component" value="Unassembled WGS sequence"/>
</dbReference>
<feature type="binding site" evidence="11">
    <location>
        <position position="313"/>
    </location>
    <ligand>
        <name>ATP</name>
        <dbReference type="ChEBI" id="CHEBI:30616"/>
    </ligand>
</feature>
<dbReference type="GO" id="GO:0005829">
    <property type="term" value="C:cytosol"/>
    <property type="evidence" value="ECO:0007669"/>
    <property type="project" value="TreeGrafter"/>
</dbReference>
<feature type="domain" description="Carbohydrate kinase FGGY C-terminal" evidence="14">
    <location>
        <begin position="261"/>
        <end position="449"/>
    </location>
</feature>
<feature type="binding site" evidence="11">
    <location>
        <position position="12"/>
    </location>
    <ligand>
        <name>ADP</name>
        <dbReference type="ChEBI" id="CHEBI:456216"/>
    </ligand>
</feature>
<comment type="function">
    <text evidence="9 11">Key enzyme in the regulation of glycerol uptake and metabolism. Catalyzes the phosphorylation of glycerol to yield sn-glycerol 3-phosphate.</text>
</comment>
<evidence type="ECO:0000256" key="2">
    <source>
        <dbReference type="ARBA" id="ARBA00009156"/>
    </source>
</evidence>
<dbReference type="GO" id="GO:0019563">
    <property type="term" value="P:glycerol catabolic process"/>
    <property type="evidence" value="ECO:0007669"/>
    <property type="project" value="UniProtKB-UniRule"/>
</dbReference>
<dbReference type="Gene3D" id="3.30.420.40">
    <property type="match status" value="2"/>
</dbReference>
<dbReference type="NCBIfam" id="NF000756">
    <property type="entry name" value="PRK00047.1"/>
    <property type="match status" value="1"/>
</dbReference>
<dbReference type="NCBIfam" id="TIGR01311">
    <property type="entry name" value="glycerol_kin"/>
    <property type="match status" value="1"/>
</dbReference>
<dbReference type="InterPro" id="IPR018483">
    <property type="entry name" value="Carb_kinase_FGGY_CS"/>
</dbReference>
<feature type="binding site" evidence="11">
    <location>
        <position position="245"/>
    </location>
    <ligand>
        <name>glycerol</name>
        <dbReference type="ChEBI" id="CHEBI:17754"/>
    </ligand>
</feature>
<dbReference type="PROSITE" id="PS00445">
    <property type="entry name" value="FGGY_KINASES_2"/>
    <property type="match status" value="1"/>
</dbReference>
<evidence type="ECO:0000256" key="5">
    <source>
        <dbReference type="ARBA" id="ARBA00022777"/>
    </source>
</evidence>
<evidence type="ECO:0000256" key="11">
    <source>
        <dbReference type="HAMAP-Rule" id="MF_00186"/>
    </source>
</evidence>
<dbReference type="HAMAP" id="MF_00186">
    <property type="entry name" value="Glycerol_kin"/>
    <property type="match status" value="1"/>
</dbReference>
<comment type="similarity">
    <text evidence="2 11 12">Belongs to the FGGY kinase family.</text>
</comment>
<dbReference type="InterPro" id="IPR018485">
    <property type="entry name" value="FGGY_C"/>
</dbReference>
<feature type="binding site" evidence="11">
    <location>
        <position position="414"/>
    </location>
    <ligand>
        <name>ADP</name>
        <dbReference type="ChEBI" id="CHEBI:456216"/>
    </ligand>
</feature>
<evidence type="ECO:0000256" key="3">
    <source>
        <dbReference type="ARBA" id="ARBA00022679"/>
    </source>
</evidence>
<organism evidence="15 16">
    <name type="scientific">Domibacillus aminovorans</name>
    <dbReference type="NCBI Taxonomy" id="29332"/>
    <lineage>
        <taxon>Bacteria</taxon>
        <taxon>Bacillati</taxon>
        <taxon>Bacillota</taxon>
        <taxon>Bacilli</taxon>
        <taxon>Bacillales</taxon>
        <taxon>Bacillaceae</taxon>
        <taxon>Domibacillus</taxon>
    </lineage>
</organism>
<dbReference type="UniPathway" id="UPA00618">
    <property type="reaction ID" value="UER00672"/>
</dbReference>
<dbReference type="CDD" id="cd07786">
    <property type="entry name" value="FGGY_EcGK_like"/>
    <property type="match status" value="1"/>
</dbReference>
<feature type="binding site" evidence="11">
    <location>
        <position position="244"/>
    </location>
    <ligand>
        <name>glycerol</name>
        <dbReference type="ChEBI" id="CHEBI:17754"/>
    </ligand>
</feature>
<evidence type="ECO:0000256" key="12">
    <source>
        <dbReference type="RuleBase" id="RU003733"/>
    </source>
</evidence>
<dbReference type="SUPFAM" id="SSF53067">
    <property type="entry name" value="Actin-like ATPase domain"/>
    <property type="match status" value="2"/>
</dbReference>
<protein>
    <recommendedName>
        <fullName evidence="11">Glycerol kinase</fullName>
        <ecNumber evidence="11">2.7.1.30</ecNumber>
    </recommendedName>
    <alternativeName>
        <fullName evidence="11">ATP:glycerol 3-phosphotransferase</fullName>
    </alternativeName>
    <alternativeName>
        <fullName evidence="11">Glycerokinase</fullName>
        <shortName evidence="11">GK</shortName>
    </alternativeName>
</protein>
<dbReference type="GO" id="GO:0006072">
    <property type="term" value="P:glycerol-3-phosphate metabolic process"/>
    <property type="evidence" value="ECO:0007669"/>
    <property type="project" value="InterPro"/>
</dbReference>
<feature type="binding site" evidence="11">
    <location>
        <position position="134"/>
    </location>
    <ligand>
        <name>glycerol</name>
        <dbReference type="ChEBI" id="CHEBI:17754"/>
    </ligand>
</feature>
<dbReference type="FunFam" id="3.30.420.40:FF:000008">
    <property type="entry name" value="Glycerol kinase"/>
    <property type="match status" value="1"/>
</dbReference>
<dbReference type="InterPro" id="IPR043129">
    <property type="entry name" value="ATPase_NBD"/>
</dbReference>
<dbReference type="Pfam" id="PF02782">
    <property type="entry name" value="FGGY_C"/>
    <property type="match status" value="1"/>
</dbReference>
<accession>A0A177KKA0</accession>
<dbReference type="EC" id="2.7.1.30" evidence="11"/>
<keyword evidence="6 11" id="KW-0319">Glycerol metabolism</keyword>
<dbReference type="RefSeq" id="WP_018392425.1">
    <property type="nucleotide sequence ID" value="NZ_LQWZ01000035.1"/>
</dbReference>
<comment type="caution">
    <text evidence="15">The sequence shown here is derived from an EMBL/GenBank/DDBJ whole genome shotgun (WGS) entry which is preliminary data.</text>
</comment>
<dbReference type="PIRSF" id="PIRSF000538">
    <property type="entry name" value="GlpK"/>
    <property type="match status" value="1"/>
</dbReference>
<feature type="binding site" evidence="11">
    <location>
        <position position="83"/>
    </location>
    <ligand>
        <name>sn-glycerol 3-phosphate</name>
        <dbReference type="ChEBI" id="CHEBI:57597"/>
    </ligand>
</feature>
<feature type="binding site" evidence="11">
    <location>
        <position position="83"/>
    </location>
    <ligand>
        <name>glycerol</name>
        <dbReference type="ChEBI" id="CHEBI:17754"/>
    </ligand>
</feature>
<evidence type="ECO:0000256" key="6">
    <source>
        <dbReference type="ARBA" id="ARBA00022798"/>
    </source>
</evidence>
<feature type="binding site" evidence="11">
    <location>
        <position position="82"/>
    </location>
    <ligand>
        <name>glycerol</name>
        <dbReference type="ChEBI" id="CHEBI:17754"/>
    </ligand>
</feature>
<dbReference type="GO" id="GO:0004370">
    <property type="term" value="F:glycerol kinase activity"/>
    <property type="evidence" value="ECO:0007669"/>
    <property type="project" value="UniProtKB-UniRule"/>
</dbReference>
<comment type="subunit">
    <text evidence="10 11">Homotetramer and homodimer (in equilibrium).</text>
</comment>
<evidence type="ECO:0000256" key="10">
    <source>
        <dbReference type="ARBA" id="ARBA00063665"/>
    </source>
</evidence>
<evidence type="ECO:0000256" key="1">
    <source>
        <dbReference type="ARBA" id="ARBA00005190"/>
    </source>
</evidence>
<dbReference type="PANTHER" id="PTHR10196:SF69">
    <property type="entry name" value="GLYCEROL KINASE"/>
    <property type="match status" value="1"/>
</dbReference>
<evidence type="ECO:0000256" key="7">
    <source>
        <dbReference type="ARBA" id="ARBA00022840"/>
    </source>
</evidence>